<dbReference type="InterPro" id="IPR036631">
    <property type="entry name" value="MGMT_N_sf"/>
</dbReference>
<sequence>MHRGAAPPATGEDPALSAGARQLAEYFAGRRRHFDLPLAAGGTAFQQQVWRALEAIPFGETRSYRDIAVHIGRERAVRAVGAANGRNPLPIVVPCHRVVGSDGTLTGFAGGLAIKRQLLTMEGAL</sequence>
<keyword evidence="7 9" id="KW-0234">DNA repair</keyword>
<comment type="catalytic activity">
    <reaction evidence="1 9">
        <text>a 4-O-methyl-thymidine in DNA + L-cysteinyl-[protein] = a thymidine in DNA + S-methyl-L-cysteinyl-[protein]</text>
        <dbReference type="Rhea" id="RHEA:53428"/>
        <dbReference type="Rhea" id="RHEA-COMP:10131"/>
        <dbReference type="Rhea" id="RHEA-COMP:10132"/>
        <dbReference type="Rhea" id="RHEA-COMP:13555"/>
        <dbReference type="Rhea" id="RHEA-COMP:13556"/>
        <dbReference type="ChEBI" id="CHEBI:29950"/>
        <dbReference type="ChEBI" id="CHEBI:82612"/>
        <dbReference type="ChEBI" id="CHEBI:137386"/>
        <dbReference type="ChEBI" id="CHEBI:137387"/>
        <dbReference type="EC" id="2.1.1.63"/>
    </reaction>
</comment>
<dbReference type="PANTHER" id="PTHR10815:SF5">
    <property type="entry name" value="METHYLATED-DNA--PROTEIN-CYSTEINE METHYLTRANSFERASE"/>
    <property type="match status" value="1"/>
</dbReference>
<dbReference type="InterPro" id="IPR014048">
    <property type="entry name" value="MethylDNA_cys_MeTrfase_DNA-bd"/>
</dbReference>
<dbReference type="EC" id="2.1.1.63" evidence="9"/>
<feature type="domain" description="Methylated-DNA-[protein]-cysteine S-methyltransferase DNA binding" evidence="10">
    <location>
        <begin position="44"/>
        <end position="124"/>
    </location>
</feature>
<comment type="similarity">
    <text evidence="2 9">Belongs to the MGMT family.</text>
</comment>
<evidence type="ECO:0000256" key="1">
    <source>
        <dbReference type="ARBA" id="ARBA00001286"/>
    </source>
</evidence>
<evidence type="ECO:0000256" key="2">
    <source>
        <dbReference type="ARBA" id="ARBA00008711"/>
    </source>
</evidence>
<dbReference type="GO" id="GO:0005737">
    <property type="term" value="C:cytoplasm"/>
    <property type="evidence" value="ECO:0007669"/>
    <property type="project" value="UniProtKB-SubCell"/>
</dbReference>
<dbReference type="SUPFAM" id="SSF46767">
    <property type="entry name" value="Methylated DNA-protein cysteine methyltransferase, C-terminal domain"/>
    <property type="match status" value="1"/>
</dbReference>
<dbReference type="Proteomes" id="UP000664303">
    <property type="component" value="Unassembled WGS sequence"/>
</dbReference>
<gene>
    <name evidence="11" type="ORF">JYP50_02635</name>
</gene>
<evidence type="ECO:0000256" key="9">
    <source>
        <dbReference type="HAMAP-Rule" id="MF_00772"/>
    </source>
</evidence>
<dbReference type="AlphaFoldDB" id="A0A939DC49"/>
<dbReference type="FunFam" id="1.10.10.10:FF:000214">
    <property type="entry name" value="Methylated-DNA--protein-cysteine methyltransferase"/>
    <property type="match status" value="1"/>
</dbReference>
<evidence type="ECO:0000259" key="10">
    <source>
        <dbReference type="Pfam" id="PF01035"/>
    </source>
</evidence>
<dbReference type="InterPro" id="IPR036217">
    <property type="entry name" value="MethylDNA_cys_MeTrfase_DNAb"/>
</dbReference>
<dbReference type="SUPFAM" id="SSF53155">
    <property type="entry name" value="Methylated DNA-protein cysteine methyltransferase domain"/>
    <property type="match status" value="1"/>
</dbReference>
<dbReference type="InterPro" id="IPR023546">
    <property type="entry name" value="MGMT"/>
</dbReference>
<evidence type="ECO:0000256" key="4">
    <source>
        <dbReference type="ARBA" id="ARBA00022603"/>
    </source>
</evidence>
<dbReference type="InterPro" id="IPR001497">
    <property type="entry name" value="MethylDNA_cys_MeTrfase_AS"/>
</dbReference>
<evidence type="ECO:0000313" key="11">
    <source>
        <dbReference type="EMBL" id="MBN7795470.1"/>
    </source>
</evidence>
<evidence type="ECO:0000256" key="3">
    <source>
        <dbReference type="ARBA" id="ARBA00022490"/>
    </source>
</evidence>
<reference evidence="11" key="1">
    <citation type="submission" date="2021-02" db="EMBL/GenBank/DDBJ databases">
        <title>PHA producing bacteria isolated from coastal sediment in Guangdong, Shenzhen.</title>
        <authorList>
            <person name="Zheng W."/>
            <person name="Yu S."/>
            <person name="Huang Y."/>
        </authorList>
    </citation>
    <scope>NUCLEOTIDE SEQUENCE</scope>
    <source>
        <strain evidence="11">TN14-10</strain>
    </source>
</reference>
<dbReference type="GO" id="GO:0003908">
    <property type="term" value="F:methylated-DNA-[protein]-cysteine S-methyltransferase activity"/>
    <property type="evidence" value="ECO:0007669"/>
    <property type="project" value="UniProtKB-UniRule"/>
</dbReference>
<comment type="catalytic activity">
    <reaction evidence="8 9">
        <text>a 6-O-methyl-2'-deoxyguanosine in DNA + L-cysteinyl-[protein] = S-methyl-L-cysteinyl-[protein] + a 2'-deoxyguanosine in DNA</text>
        <dbReference type="Rhea" id="RHEA:24000"/>
        <dbReference type="Rhea" id="RHEA-COMP:10131"/>
        <dbReference type="Rhea" id="RHEA-COMP:10132"/>
        <dbReference type="Rhea" id="RHEA-COMP:11367"/>
        <dbReference type="Rhea" id="RHEA-COMP:11368"/>
        <dbReference type="ChEBI" id="CHEBI:29950"/>
        <dbReference type="ChEBI" id="CHEBI:82612"/>
        <dbReference type="ChEBI" id="CHEBI:85445"/>
        <dbReference type="ChEBI" id="CHEBI:85448"/>
        <dbReference type="EC" id="2.1.1.63"/>
    </reaction>
</comment>
<keyword evidence="4 9" id="KW-0489">Methyltransferase</keyword>
<accession>A0A939DC49</accession>
<dbReference type="HAMAP" id="MF_00772">
    <property type="entry name" value="OGT"/>
    <property type="match status" value="1"/>
</dbReference>
<evidence type="ECO:0000256" key="7">
    <source>
        <dbReference type="ARBA" id="ARBA00023204"/>
    </source>
</evidence>
<dbReference type="PANTHER" id="PTHR10815">
    <property type="entry name" value="METHYLATED-DNA--PROTEIN-CYSTEINE METHYLTRANSFERASE"/>
    <property type="match status" value="1"/>
</dbReference>
<keyword evidence="6 9" id="KW-0227">DNA damage</keyword>
<dbReference type="GO" id="GO:0032259">
    <property type="term" value="P:methylation"/>
    <property type="evidence" value="ECO:0007669"/>
    <property type="project" value="UniProtKB-KW"/>
</dbReference>
<comment type="subcellular location">
    <subcellularLocation>
        <location evidence="9">Cytoplasm</location>
    </subcellularLocation>
</comment>
<keyword evidence="12" id="KW-1185">Reference proteome</keyword>
<name>A0A939DC49_9GAMM</name>
<evidence type="ECO:0000256" key="8">
    <source>
        <dbReference type="ARBA" id="ARBA00049348"/>
    </source>
</evidence>
<keyword evidence="5 9" id="KW-0808">Transferase</keyword>
<dbReference type="GO" id="GO:0006307">
    <property type="term" value="P:DNA alkylation repair"/>
    <property type="evidence" value="ECO:0007669"/>
    <property type="project" value="UniProtKB-UniRule"/>
</dbReference>
<dbReference type="CDD" id="cd06445">
    <property type="entry name" value="ATase"/>
    <property type="match status" value="1"/>
</dbReference>
<evidence type="ECO:0000256" key="6">
    <source>
        <dbReference type="ARBA" id="ARBA00022763"/>
    </source>
</evidence>
<dbReference type="Gene3D" id="3.30.160.70">
    <property type="entry name" value="Methylated DNA-protein cysteine methyltransferase domain"/>
    <property type="match status" value="1"/>
</dbReference>
<dbReference type="PROSITE" id="PS00374">
    <property type="entry name" value="MGMT"/>
    <property type="match status" value="1"/>
</dbReference>
<comment type="miscellaneous">
    <text evidence="9">This enzyme catalyzes only one turnover and therefore is not strictly catalytic. According to one definition, an enzyme is a biocatalyst that acts repeatedly and over many reaction cycles.</text>
</comment>
<keyword evidence="3 9" id="KW-0963">Cytoplasm</keyword>
<comment type="caution">
    <text evidence="11">The sequence shown here is derived from an EMBL/GenBank/DDBJ whole genome shotgun (WGS) entry which is preliminary data.</text>
</comment>
<proteinExistence type="inferred from homology"/>
<dbReference type="Gene3D" id="1.10.10.10">
    <property type="entry name" value="Winged helix-like DNA-binding domain superfamily/Winged helix DNA-binding domain"/>
    <property type="match status" value="1"/>
</dbReference>
<dbReference type="InterPro" id="IPR036388">
    <property type="entry name" value="WH-like_DNA-bd_sf"/>
</dbReference>
<evidence type="ECO:0000256" key="5">
    <source>
        <dbReference type="ARBA" id="ARBA00022679"/>
    </source>
</evidence>
<organism evidence="11 12">
    <name type="scientific">Parahaliea mediterranea</name>
    <dbReference type="NCBI Taxonomy" id="651086"/>
    <lineage>
        <taxon>Bacteria</taxon>
        <taxon>Pseudomonadati</taxon>
        <taxon>Pseudomonadota</taxon>
        <taxon>Gammaproteobacteria</taxon>
        <taxon>Cellvibrionales</taxon>
        <taxon>Halieaceae</taxon>
        <taxon>Parahaliea</taxon>
    </lineage>
</organism>
<dbReference type="Pfam" id="PF01035">
    <property type="entry name" value="DNA_binding_1"/>
    <property type="match status" value="1"/>
</dbReference>
<dbReference type="EMBL" id="JAFKCZ010000002">
    <property type="protein sequence ID" value="MBN7795470.1"/>
    <property type="molecule type" value="Genomic_DNA"/>
</dbReference>
<comment type="function">
    <text evidence="9">Involved in the cellular defense against the biological effects of O6-methylguanine (O6-MeG) and O4-methylthymine (O4-MeT) in DNA. Repairs the methylated nucleobase in DNA by stoichiometrically transferring the methyl group to a cysteine residue in the enzyme. This is a suicide reaction: the enzyme is irreversibly inactivated.</text>
</comment>
<dbReference type="NCBIfam" id="TIGR00589">
    <property type="entry name" value="ogt"/>
    <property type="match status" value="1"/>
</dbReference>
<feature type="active site" description="Nucleophile; methyl group acceptor" evidence="9">
    <location>
        <position position="95"/>
    </location>
</feature>
<protein>
    <recommendedName>
        <fullName evidence="9">Methylated-DNA--protein-cysteine methyltransferase</fullName>
        <ecNumber evidence="9">2.1.1.63</ecNumber>
    </recommendedName>
    <alternativeName>
        <fullName evidence="9">6-O-methylguanine-DNA methyltransferase</fullName>
        <shortName evidence="9">MGMT</shortName>
    </alternativeName>
    <alternativeName>
        <fullName evidence="9">O-6-methylguanine-DNA-alkyltransferase</fullName>
    </alternativeName>
</protein>
<evidence type="ECO:0000313" key="12">
    <source>
        <dbReference type="Proteomes" id="UP000664303"/>
    </source>
</evidence>